<organism evidence="5 6">
    <name type="scientific">Limulus polyphemus</name>
    <name type="common">Atlantic horseshoe crab</name>
    <dbReference type="NCBI Taxonomy" id="6850"/>
    <lineage>
        <taxon>Eukaryota</taxon>
        <taxon>Metazoa</taxon>
        <taxon>Ecdysozoa</taxon>
        <taxon>Arthropoda</taxon>
        <taxon>Chelicerata</taxon>
        <taxon>Merostomata</taxon>
        <taxon>Xiphosura</taxon>
        <taxon>Limulidae</taxon>
        <taxon>Limulus</taxon>
    </lineage>
</organism>
<evidence type="ECO:0000313" key="6">
    <source>
        <dbReference type="RefSeq" id="XP_013778716.1"/>
    </source>
</evidence>
<evidence type="ECO:0000256" key="4">
    <source>
        <dbReference type="SAM" id="SignalP"/>
    </source>
</evidence>
<dbReference type="InterPro" id="IPR050328">
    <property type="entry name" value="Dev_Immune_Receptor"/>
</dbReference>
<keyword evidence="2 4" id="KW-0732">Signal</keyword>
<feature type="signal peptide" evidence="4">
    <location>
        <begin position="1"/>
        <end position="20"/>
    </location>
</feature>
<reference evidence="6 7" key="1">
    <citation type="submission" date="2025-05" db="UniProtKB">
        <authorList>
            <consortium name="RefSeq"/>
        </authorList>
    </citation>
    <scope>IDENTIFICATION</scope>
    <source>
        <tissue evidence="6 7">Muscle</tissue>
    </source>
</reference>
<dbReference type="SUPFAM" id="SSF52058">
    <property type="entry name" value="L domain-like"/>
    <property type="match status" value="1"/>
</dbReference>
<dbReference type="PANTHER" id="PTHR24373:SF275">
    <property type="entry name" value="TIR DOMAIN-CONTAINING PROTEIN"/>
    <property type="match status" value="1"/>
</dbReference>
<evidence type="ECO:0000313" key="5">
    <source>
        <dbReference type="Proteomes" id="UP000694941"/>
    </source>
</evidence>
<evidence type="ECO:0000256" key="1">
    <source>
        <dbReference type="ARBA" id="ARBA00022614"/>
    </source>
</evidence>
<accession>A0ABM1BBK6</accession>
<keyword evidence="3" id="KW-0677">Repeat</keyword>
<dbReference type="SMART" id="SM00369">
    <property type="entry name" value="LRR_TYP"/>
    <property type="match status" value="4"/>
</dbReference>
<dbReference type="RefSeq" id="XP_022246401.1">
    <property type="nucleotide sequence ID" value="XM_022390693.1"/>
</dbReference>
<keyword evidence="5" id="KW-1185">Reference proteome</keyword>
<evidence type="ECO:0000256" key="3">
    <source>
        <dbReference type="ARBA" id="ARBA00022737"/>
    </source>
</evidence>
<name>A0ABM1BBK6_LIMPO</name>
<dbReference type="PROSITE" id="PS51450">
    <property type="entry name" value="LRR"/>
    <property type="match status" value="2"/>
</dbReference>
<gene>
    <name evidence="6 7" type="primary">LOC106463252</name>
</gene>
<dbReference type="Gene3D" id="3.80.10.10">
    <property type="entry name" value="Ribonuclease Inhibitor"/>
    <property type="match status" value="1"/>
</dbReference>
<dbReference type="Proteomes" id="UP000694941">
    <property type="component" value="Unplaced"/>
</dbReference>
<proteinExistence type="predicted"/>
<dbReference type="GeneID" id="106463252"/>
<sequence>MLLLVLFSPAWFYFVPVVFGVNDIPPANDFIFKIKNSTEPSEISYRKLLRDPTGRQNPLLPYSNKPWCPSWIYIAPCECGGSQGFPILTCKELAHFHDLHRIFSSWFPVTDFGKLSLTNSDISTLSKGIFGNIRFEYIYVYKTTLKKVEKGAFGQSNESLKRIEIIHNDLETFPFQDLQHFLKLGYLQLKYNGIKRIPDFAFGYVPELKKIDLSFNKIFHIGSYAFKDLPCLEQLDLRFNKLAVLNNHAFHLSKPNNLLNLDISNNKIILIANEAFHNQVPKVLNISKNNLKKLKDTEFKPVLLNMIDKNDGVLVVNDNRFLCTCVNVKWLLRLRERIRRHVKGYFCSDLKKPLFEITLNEIECY</sequence>
<dbReference type="InterPro" id="IPR001611">
    <property type="entry name" value="Leu-rich_rpt"/>
</dbReference>
<evidence type="ECO:0000313" key="7">
    <source>
        <dbReference type="RefSeq" id="XP_022246401.1"/>
    </source>
</evidence>
<evidence type="ECO:0000256" key="2">
    <source>
        <dbReference type="ARBA" id="ARBA00022729"/>
    </source>
</evidence>
<protein>
    <submittedName>
        <fullName evidence="6 7">Oplophorus-luciferin 2-monooxygenase non-catalytic subunit-like</fullName>
    </submittedName>
</protein>
<dbReference type="InterPro" id="IPR026906">
    <property type="entry name" value="LRR_5"/>
</dbReference>
<dbReference type="RefSeq" id="XP_013778716.1">
    <property type="nucleotide sequence ID" value="XM_013923262.2"/>
</dbReference>
<dbReference type="InterPro" id="IPR032675">
    <property type="entry name" value="LRR_dom_sf"/>
</dbReference>
<dbReference type="Pfam" id="PF13855">
    <property type="entry name" value="LRR_8"/>
    <property type="match status" value="1"/>
</dbReference>
<feature type="chain" id="PRO_5045022000" evidence="4">
    <location>
        <begin position="21"/>
        <end position="365"/>
    </location>
</feature>
<dbReference type="InterPro" id="IPR003591">
    <property type="entry name" value="Leu-rich_rpt_typical-subtyp"/>
</dbReference>
<keyword evidence="1" id="KW-0433">Leucine-rich repeat</keyword>
<dbReference type="Pfam" id="PF13306">
    <property type="entry name" value="LRR_5"/>
    <property type="match status" value="1"/>
</dbReference>
<dbReference type="PANTHER" id="PTHR24373">
    <property type="entry name" value="SLIT RELATED LEUCINE-RICH REPEAT NEURONAL PROTEIN"/>
    <property type="match status" value="1"/>
</dbReference>